<evidence type="ECO:0000313" key="2">
    <source>
        <dbReference type="Proteomes" id="UP000008311"/>
    </source>
</evidence>
<dbReference type="InterPro" id="IPR004320">
    <property type="entry name" value="BPS1_pln"/>
</dbReference>
<dbReference type="GO" id="GO:0048364">
    <property type="term" value="P:root development"/>
    <property type="evidence" value="ECO:0007669"/>
    <property type="project" value="InterPro"/>
</dbReference>
<keyword evidence="2" id="KW-1185">Reference proteome</keyword>
<dbReference type="Pfam" id="PF03087">
    <property type="entry name" value="BPS1"/>
    <property type="match status" value="1"/>
</dbReference>
<name>B9T4T7_RICCO</name>
<dbReference type="Proteomes" id="UP000008311">
    <property type="component" value="Unassembled WGS sequence"/>
</dbReference>
<reference evidence="2" key="1">
    <citation type="journal article" date="2010" name="Nat. Biotechnol.">
        <title>Draft genome sequence of the oilseed species Ricinus communis.</title>
        <authorList>
            <person name="Chan A.P."/>
            <person name="Crabtree J."/>
            <person name="Zhao Q."/>
            <person name="Lorenzi H."/>
            <person name="Orvis J."/>
            <person name="Puiu D."/>
            <person name="Melake-Berhan A."/>
            <person name="Jones K.M."/>
            <person name="Redman J."/>
            <person name="Chen G."/>
            <person name="Cahoon E.B."/>
            <person name="Gedil M."/>
            <person name="Stanke M."/>
            <person name="Haas B.J."/>
            <person name="Wortman J.R."/>
            <person name="Fraser-Liggett C.M."/>
            <person name="Ravel J."/>
            <person name="Rabinowicz P.D."/>
        </authorList>
    </citation>
    <scope>NUCLEOTIDE SEQUENCE [LARGE SCALE GENOMIC DNA]</scope>
    <source>
        <strain evidence="2">cv. Hale</strain>
    </source>
</reference>
<dbReference type="PANTHER" id="PTHR33070">
    <property type="entry name" value="OS06G0725500 PROTEIN"/>
    <property type="match status" value="1"/>
</dbReference>
<dbReference type="InParanoid" id="B9T4T7"/>
<dbReference type="EMBL" id="EQ974492">
    <property type="protein sequence ID" value="EEF29118.1"/>
    <property type="molecule type" value="Genomic_DNA"/>
</dbReference>
<dbReference type="PANTHER" id="PTHR33070:SF115">
    <property type="entry name" value="T23E18.15"/>
    <property type="match status" value="1"/>
</dbReference>
<dbReference type="AlphaFoldDB" id="B9T4T7"/>
<sequence length="94" mass="10236">MASLHLRSISWASRSHPLTVTIEEQLHKLKTSQSSSIGHKLAALKDLSECIDEFLQLSLTQQTLSHEKQNQSVEATVNGSLDEGLRAGATIVSP</sequence>
<accession>B9T4T7</accession>
<evidence type="ECO:0000313" key="1">
    <source>
        <dbReference type="EMBL" id="EEF29118.1"/>
    </source>
</evidence>
<organism evidence="1 2">
    <name type="scientific">Ricinus communis</name>
    <name type="common">Castor bean</name>
    <dbReference type="NCBI Taxonomy" id="3988"/>
    <lineage>
        <taxon>Eukaryota</taxon>
        <taxon>Viridiplantae</taxon>
        <taxon>Streptophyta</taxon>
        <taxon>Embryophyta</taxon>
        <taxon>Tracheophyta</taxon>
        <taxon>Spermatophyta</taxon>
        <taxon>Magnoliopsida</taxon>
        <taxon>eudicotyledons</taxon>
        <taxon>Gunneridae</taxon>
        <taxon>Pentapetalae</taxon>
        <taxon>rosids</taxon>
        <taxon>fabids</taxon>
        <taxon>Malpighiales</taxon>
        <taxon>Euphorbiaceae</taxon>
        <taxon>Acalyphoideae</taxon>
        <taxon>Acalypheae</taxon>
        <taxon>Ricinus</taxon>
    </lineage>
</organism>
<proteinExistence type="predicted"/>
<protein>
    <submittedName>
        <fullName evidence="1">Uncharacterized protein</fullName>
    </submittedName>
</protein>
<dbReference type="GO" id="GO:0048367">
    <property type="term" value="P:shoot system development"/>
    <property type="evidence" value="ECO:0007669"/>
    <property type="project" value="InterPro"/>
</dbReference>
<gene>
    <name evidence="1" type="ORF">RCOM_0550630</name>
</gene>